<evidence type="ECO:0000313" key="4">
    <source>
        <dbReference type="Proteomes" id="UP001271007"/>
    </source>
</evidence>
<evidence type="ECO:0000259" key="2">
    <source>
        <dbReference type="Pfam" id="PF13257"/>
    </source>
</evidence>
<gene>
    <name evidence="3" type="ORF">LTR09_001649</name>
</gene>
<dbReference type="Proteomes" id="UP001271007">
    <property type="component" value="Unassembled WGS sequence"/>
</dbReference>
<proteinExistence type="predicted"/>
<organism evidence="3 4">
    <name type="scientific">Extremus antarcticus</name>
    <dbReference type="NCBI Taxonomy" id="702011"/>
    <lineage>
        <taxon>Eukaryota</taxon>
        <taxon>Fungi</taxon>
        <taxon>Dikarya</taxon>
        <taxon>Ascomycota</taxon>
        <taxon>Pezizomycotina</taxon>
        <taxon>Dothideomycetes</taxon>
        <taxon>Dothideomycetidae</taxon>
        <taxon>Mycosphaerellales</taxon>
        <taxon>Extremaceae</taxon>
        <taxon>Extremus</taxon>
    </lineage>
</organism>
<feature type="compositionally biased region" description="Polar residues" evidence="1">
    <location>
        <begin position="69"/>
        <end position="83"/>
    </location>
</feature>
<feature type="domain" description="DUF4048" evidence="2">
    <location>
        <begin position="215"/>
        <end position="461"/>
    </location>
</feature>
<feature type="compositionally biased region" description="Polar residues" evidence="1">
    <location>
        <begin position="436"/>
        <end position="484"/>
    </location>
</feature>
<keyword evidence="4" id="KW-1185">Reference proteome</keyword>
<sequence length="579" mass="62405">MSLRNINIEPIEVHDNGPASARPSSDDHAAPLPSPALSTASSKRLSFQTHTRGTSLASGVKAGAAPRSNRFSMSFPVQPSGSMSPVRVAQSPVREPFPTVPETATAPNGHPDTNFLTAIAAQERRVLELKEELVRAESDLRKLKIQWAQHEAQKKRTDARSATKLQPLQTSLPTTDAEEDTDGSSAWMQQEMERRKTLLSGNKSSNRTVFSGSKHTRTLSLLSPTGRAPNTTQAQAMPPPERPGLPSRKDSLPASARRSQEIEAPPRPKSLSRASTTPDMTVDGSMPIERIDELAETGSDRDLVLLEASKKMATGLRDGLMTFWDGLREATIGEESTPIQPPRRQSSTQTLRLAKKQSSKASLRPTSRGSATSKTSTDTKKPSPARAKSKSKTMSMGSAPALADPSFWTEHGILPPSHAQTPVKKAPAASKHTKSPSKAISVDSTDNETWSNWDETSPQFSRASSAGSDPTTISSTDANSPRMSTDSHFDRGPNDTIKPRSNRFSVDSSSSSKKDPIPWPALSQLGPKALRRTASHLMSEWEKSLTPSPTKEFRGSGEDYLGLGSEAAAATVGSARKKE</sequence>
<feature type="compositionally biased region" description="Polar residues" evidence="1">
    <location>
        <begin position="163"/>
        <end position="174"/>
    </location>
</feature>
<reference evidence="3" key="1">
    <citation type="submission" date="2023-04" db="EMBL/GenBank/DDBJ databases">
        <title>Black Yeasts Isolated from many extreme environments.</title>
        <authorList>
            <person name="Coleine C."/>
            <person name="Stajich J.E."/>
            <person name="Selbmann L."/>
        </authorList>
    </citation>
    <scope>NUCLEOTIDE SEQUENCE</scope>
    <source>
        <strain evidence="3">CCFEE 5312</strain>
    </source>
</reference>
<evidence type="ECO:0000313" key="3">
    <source>
        <dbReference type="EMBL" id="KAK3057465.1"/>
    </source>
</evidence>
<comment type="caution">
    <text evidence="3">The sequence shown here is derived from an EMBL/GenBank/DDBJ whole genome shotgun (WGS) entry which is preliminary data.</text>
</comment>
<dbReference type="InterPro" id="IPR025122">
    <property type="entry name" value="DUF4048"/>
</dbReference>
<feature type="compositionally biased region" description="Polar residues" evidence="1">
    <location>
        <begin position="359"/>
        <end position="369"/>
    </location>
</feature>
<feature type="region of interest" description="Disordered" evidence="1">
    <location>
        <begin position="150"/>
        <end position="185"/>
    </location>
</feature>
<accession>A0AAJ0LVW8</accession>
<dbReference type="AlphaFoldDB" id="A0AAJ0LVW8"/>
<feature type="region of interest" description="Disordered" evidence="1">
    <location>
        <begin position="197"/>
        <end position="287"/>
    </location>
</feature>
<dbReference type="Pfam" id="PF13257">
    <property type="entry name" value="DUF4048"/>
    <property type="match status" value="1"/>
</dbReference>
<feature type="region of interest" description="Disordered" evidence="1">
    <location>
        <begin position="1"/>
        <end position="85"/>
    </location>
</feature>
<name>A0AAJ0LVW8_9PEZI</name>
<feature type="region of interest" description="Disordered" evidence="1">
    <location>
        <begin position="333"/>
        <end position="526"/>
    </location>
</feature>
<dbReference type="EMBL" id="JAWDJX010000003">
    <property type="protein sequence ID" value="KAK3057465.1"/>
    <property type="molecule type" value="Genomic_DNA"/>
</dbReference>
<feature type="compositionally biased region" description="Low complexity" evidence="1">
    <location>
        <begin position="370"/>
        <end position="386"/>
    </location>
</feature>
<evidence type="ECO:0000256" key="1">
    <source>
        <dbReference type="SAM" id="MobiDB-lite"/>
    </source>
</evidence>
<feature type="compositionally biased region" description="Polar residues" evidence="1">
    <location>
        <begin position="43"/>
        <end position="57"/>
    </location>
</feature>
<feature type="compositionally biased region" description="Basic and acidic residues" evidence="1">
    <location>
        <begin position="151"/>
        <end position="161"/>
    </location>
</feature>
<feature type="compositionally biased region" description="Polar residues" evidence="1">
    <location>
        <begin position="199"/>
        <end position="235"/>
    </location>
</feature>
<protein>
    <recommendedName>
        <fullName evidence="2">DUF4048 domain-containing protein</fullName>
    </recommendedName>
</protein>